<evidence type="ECO:0000256" key="2">
    <source>
        <dbReference type="ARBA" id="ARBA00023015"/>
    </source>
</evidence>
<evidence type="ECO:0000256" key="4">
    <source>
        <dbReference type="ARBA" id="ARBA00023163"/>
    </source>
</evidence>
<dbReference type="PANTHER" id="PTHR31190:SF376">
    <property type="entry name" value="EREB-LIKE PROTEIN"/>
    <property type="match status" value="1"/>
</dbReference>
<dbReference type="PANTHER" id="PTHR31190">
    <property type="entry name" value="DNA-BINDING DOMAIN"/>
    <property type="match status" value="1"/>
</dbReference>
<keyword evidence="4" id="KW-0804">Transcription</keyword>
<dbReference type="InterPro" id="IPR016177">
    <property type="entry name" value="DNA-bd_dom_sf"/>
</dbReference>
<dbReference type="InterPro" id="IPR036955">
    <property type="entry name" value="AP2/ERF_dom_sf"/>
</dbReference>
<dbReference type="GO" id="GO:0009873">
    <property type="term" value="P:ethylene-activated signaling pathway"/>
    <property type="evidence" value="ECO:0007669"/>
    <property type="project" value="InterPro"/>
</dbReference>
<reference evidence="8" key="1">
    <citation type="journal article" date="2023" name="Plant J.">
        <title>The genome of the king protea, Protea cynaroides.</title>
        <authorList>
            <person name="Chang J."/>
            <person name="Duong T.A."/>
            <person name="Schoeman C."/>
            <person name="Ma X."/>
            <person name="Roodt D."/>
            <person name="Barker N."/>
            <person name="Li Z."/>
            <person name="Van de Peer Y."/>
            <person name="Mizrachi E."/>
        </authorList>
    </citation>
    <scope>NUCLEOTIDE SEQUENCE</scope>
    <source>
        <tissue evidence="8">Young leaves</tissue>
    </source>
</reference>
<dbReference type="GO" id="GO:0003700">
    <property type="term" value="F:DNA-binding transcription factor activity"/>
    <property type="evidence" value="ECO:0007669"/>
    <property type="project" value="InterPro"/>
</dbReference>
<dbReference type="InterPro" id="IPR001471">
    <property type="entry name" value="AP2/ERF_dom"/>
</dbReference>
<feature type="region of interest" description="Disordered" evidence="6">
    <location>
        <begin position="27"/>
        <end position="72"/>
    </location>
</feature>
<comment type="subcellular location">
    <subcellularLocation>
        <location evidence="1">Nucleus</location>
    </subcellularLocation>
</comment>
<dbReference type="GO" id="GO:0005634">
    <property type="term" value="C:nucleus"/>
    <property type="evidence" value="ECO:0007669"/>
    <property type="project" value="UniProtKB-SubCell"/>
</dbReference>
<keyword evidence="3" id="KW-0238">DNA-binding</keyword>
<feature type="domain" description="AP2/ERF" evidence="7">
    <location>
        <begin position="69"/>
        <end position="126"/>
    </location>
</feature>
<accession>A0A9Q0GYH6</accession>
<evidence type="ECO:0000313" key="8">
    <source>
        <dbReference type="EMBL" id="KAJ4956203.1"/>
    </source>
</evidence>
<evidence type="ECO:0000256" key="1">
    <source>
        <dbReference type="ARBA" id="ARBA00004123"/>
    </source>
</evidence>
<protein>
    <recommendedName>
        <fullName evidence="7">AP2/ERF domain-containing protein</fullName>
    </recommendedName>
</protein>
<dbReference type="PRINTS" id="PR00367">
    <property type="entry name" value="ETHRSPELEMNT"/>
</dbReference>
<sequence>MCGGAIISDFVPRGRGRFITASDIWFTPHSRQQQQQEKEQPPSSKKQVSPDSGSETGVEKDGKRKRKNLYRGIRQRPWGKWAAEIRDPRKGVRVWLGTFNTAEEAARAYDREARKIRGKKAKVNFPIEEEEKCVQPIQKPARRNPQPSYQMSGTDFSNVSNVRFAGDQNQMGAFPVPDNESFVSPAFNANPVDPIVVTPAPPKPMAMPATLSMPREQMPVSGSEGGDSSTGFEQVNVKGEAEKEEEVKEMQRLADELLSFEKYMKLYQIPYDGGDEQFMATNVNPVQENVVGGGSLDLWSFDDVPPK</sequence>
<keyword evidence="5" id="KW-0539">Nucleus</keyword>
<dbReference type="FunFam" id="3.30.730.10:FF:000001">
    <property type="entry name" value="Ethylene-responsive transcription factor 2"/>
    <property type="match status" value="1"/>
</dbReference>
<keyword evidence="9" id="KW-1185">Reference proteome</keyword>
<evidence type="ECO:0000256" key="5">
    <source>
        <dbReference type="ARBA" id="ARBA00023242"/>
    </source>
</evidence>
<dbReference type="Gene3D" id="3.30.730.10">
    <property type="entry name" value="AP2/ERF domain"/>
    <property type="match status" value="1"/>
</dbReference>
<gene>
    <name evidence="8" type="ORF">NE237_012986</name>
</gene>
<dbReference type="SMART" id="SM00380">
    <property type="entry name" value="AP2"/>
    <property type="match status" value="1"/>
</dbReference>
<dbReference type="InterPro" id="IPR044808">
    <property type="entry name" value="ERF_plant"/>
</dbReference>
<name>A0A9Q0GYH6_9MAGN</name>
<dbReference type="Proteomes" id="UP001141806">
    <property type="component" value="Unassembled WGS sequence"/>
</dbReference>
<evidence type="ECO:0000256" key="6">
    <source>
        <dbReference type="SAM" id="MobiDB-lite"/>
    </source>
</evidence>
<dbReference type="AlphaFoldDB" id="A0A9Q0GYH6"/>
<evidence type="ECO:0000259" key="7">
    <source>
        <dbReference type="PROSITE" id="PS51032"/>
    </source>
</evidence>
<dbReference type="Pfam" id="PF00847">
    <property type="entry name" value="AP2"/>
    <property type="match status" value="1"/>
</dbReference>
<dbReference type="CDD" id="cd00018">
    <property type="entry name" value="AP2"/>
    <property type="match status" value="1"/>
</dbReference>
<proteinExistence type="predicted"/>
<evidence type="ECO:0000256" key="3">
    <source>
        <dbReference type="ARBA" id="ARBA00023125"/>
    </source>
</evidence>
<evidence type="ECO:0000313" key="9">
    <source>
        <dbReference type="Proteomes" id="UP001141806"/>
    </source>
</evidence>
<comment type="caution">
    <text evidence="8">The sequence shown here is derived from an EMBL/GenBank/DDBJ whole genome shotgun (WGS) entry which is preliminary data.</text>
</comment>
<organism evidence="8 9">
    <name type="scientific">Protea cynaroides</name>
    <dbReference type="NCBI Taxonomy" id="273540"/>
    <lineage>
        <taxon>Eukaryota</taxon>
        <taxon>Viridiplantae</taxon>
        <taxon>Streptophyta</taxon>
        <taxon>Embryophyta</taxon>
        <taxon>Tracheophyta</taxon>
        <taxon>Spermatophyta</taxon>
        <taxon>Magnoliopsida</taxon>
        <taxon>Proteales</taxon>
        <taxon>Proteaceae</taxon>
        <taxon>Protea</taxon>
    </lineage>
</organism>
<dbReference type="EMBL" id="JAMYWD010000011">
    <property type="protein sequence ID" value="KAJ4956203.1"/>
    <property type="molecule type" value="Genomic_DNA"/>
</dbReference>
<dbReference type="GO" id="GO:0003677">
    <property type="term" value="F:DNA binding"/>
    <property type="evidence" value="ECO:0007669"/>
    <property type="project" value="UniProtKB-KW"/>
</dbReference>
<dbReference type="OrthoDB" id="1930411at2759"/>
<keyword evidence="2" id="KW-0805">Transcription regulation</keyword>
<dbReference type="PROSITE" id="PS51032">
    <property type="entry name" value="AP2_ERF"/>
    <property type="match status" value="1"/>
</dbReference>
<dbReference type="SUPFAM" id="SSF54171">
    <property type="entry name" value="DNA-binding domain"/>
    <property type="match status" value="1"/>
</dbReference>